<sequence length="86" mass="9571">MNSKKTFNSQFKNRGTFASYVTNDEIKNETMFFNSDLNFAYENGGPITRSFISQLPDDWEGSDVVFDSRGTYAYAGVVSCNSGVPS</sequence>
<protein>
    <submittedName>
        <fullName evidence="1">Uncharacterized protein</fullName>
    </submittedName>
</protein>
<keyword evidence="2" id="KW-1185">Reference proteome</keyword>
<name>E5DSE0_9CAUD</name>
<evidence type="ECO:0000313" key="1">
    <source>
        <dbReference type="EMBL" id="ADQ53314.1"/>
    </source>
</evidence>
<evidence type="ECO:0000313" key="2">
    <source>
        <dbReference type="Proteomes" id="UP000008727"/>
    </source>
</evidence>
<dbReference type="RefSeq" id="YP_004301143.1">
    <property type="nucleotide sequence ID" value="NC_015251.1"/>
</dbReference>
<dbReference type="EMBL" id="GU459069">
    <property type="protein sequence ID" value="ADQ53314.1"/>
    <property type="molecule type" value="Genomic_DNA"/>
</dbReference>
<reference evidence="1 2" key="1">
    <citation type="journal article" date="2010" name="Virol. J.">
        <title>Genomes of the T4-related bacteriophages as windows on microbial genome evolution.</title>
        <authorList>
            <person name="Petrov V.M."/>
            <person name="Ratnayaka S."/>
            <person name="Nolan J.M."/>
            <person name="Miller E.S."/>
            <person name="Karam J.D."/>
        </authorList>
    </citation>
    <scope>NUCLEOTIDE SEQUENCE [LARGE SCALE GENOMIC DNA]</scope>
</reference>
<organism evidence="1 2">
    <name type="scientific">Aeromonas phage 65</name>
    <dbReference type="NCBI Taxonomy" id="2919549"/>
    <lineage>
        <taxon>Viruses</taxon>
        <taxon>Duplodnaviria</taxon>
        <taxon>Heunggongvirae</taxon>
        <taxon>Uroviricota</taxon>
        <taxon>Caudoviricetes</taxon>
        <taxon>Pantevenvirales</taxon>
        <taxon>Straboviridae</taxon>
        <taxon>Emmerichvirinae</taxon>
        <taxon>Ishigurovirus</taxon>
        <taxon>Ishigurovirus osborne</taxon>
    </lineage>
</organism>
<dbReference type="Proteomes" id="UP000008727">
    <property type="component" value="Segment"/>
</dbReference>
<accession>E5DSE0</accession>
<dbReference type="KEGG" id="vg:10323583"/>
<proteinExistence type="predicted"/>
<gene>
    <name evidence="1" type="ORF">65p306</name>
</gene>